<evidence type="ECO:0000256" key="2">
    <source>
        <dbReference type="ARBA" id="ARBA00023015"/>
    </source>
</evidence>
<dbReference type="GO" id="GO:0000976">
    <property type="term" value="F:transcription cis-regulatory region binding"/>
    <property type="evidence" value="ECO:0007669"/>
    <property type="project" value="TreeGrafter"/>
</dbReference>
<keyword evidence="4" id="KW-0804">Transcription</keyword>
<feature type="domain" description="HTH lysR-type" evidence="5">
    <location>
        <begin position="1"/>
        <end position="58"/>
    </location>
</feature>
<dbReference type="InterPro" id="IPR036388">
    <property type="entry name" value="WH-like_DNA-bd_sf"/>
</dbReference>
<dbReference type="SUPFAM" id="SSF46785">
    <property type="entry name" value="Winged helix' DNA-binding domain"/>
    <property type="match status" value="1"/>
</dbReference>
<dbReference type="PRINTS" id="PR00039">
    <property type="entry name" value="HTHLYSR"/>
</dbReference>
<dbReference type="Proteomes" id="UP000276178">
    <property type="component" value="Unassembled WGS sequence"/>
</dbReference>
<dbReference type="RefSeq" id="WP_148039193.1">
    <property type="nucleotide sequence ID" value="NZ_JBCNIS010000063.1"/>
</dbReference>
<dbReference type="CDD" id="cd00090">
    <property type="entry name" value="HTH_ARSR"/>
    <property type="match status" value="1"/>
</dbReference>
<comment type="similarity">
    <text evidence="1">Belongs to the LysR transcriptional regulatory family.</text>
</comment>
<dbReference type="Gene3D" id="1.10.10.10">
    <property type="entry name" value="Winged helix-like DNA-binding domain superfamily/Winged helix DNA-binding domain"/>
    <property type="match status" value="1"/>
</dbReference>
<evidence type="ECO:0000313" key="6">
    <source>
        <dbReference type="EMBL" id="RNB58072.1"/>
    </source>
</evidence>
<dbReference type="InterPro" id="IPR000847">
    <property type="entry name" value="LysR_HTH_N"/>
</dbReference>
<dbReference type="InterPro" id="IPR036390">
    <property type="entry name" value="WH_DNA-bd_sf"/>
</dbReference>
<feature type="non-terminal residue" evidence="6">
    <location>
        <position position="132"/>
    </location>
</feature>
<name>A0A3M8B456_9BACL</name>
<reference evidence="6 7" key="1">
    <citation type="submission" date="2018-10" db="EMBL/GenBank/DDBJ databases">
        <title>Phylogenomics of Brevibacillus.</title>
        <authorList>
            <person name="Dunlap C."/>
        </authorList>
    </citation>
    <scope>NUCLEOTIDE SEQUENCE [LARGE SCALE GENOMIC DNA]</scope>
    <source>
        <strain evidence="6 7">NRRL NRS 1219</strain>
    </source>
</reference>
<protein>
    <submittedName>
        <fullName evidence="6">LysR family transcriptional regulator</fullName>
    </submittedName>
</protein>
<evidence type="ECO:0000256" key="3">
    <source>
        <dbReference type="ARBA" id="ARBA00023125"/>
    </source>
</evidence>
<evidence type="ECO:0000256" key="1">
    <source>
        <dbReference type="ARBA" id="ARBA00009437"/>
    </source>
</evidence>
<dbReference type="PROSITE" id="PS50931">
    <property type="entry name" value="HTH_LYSR"/>
    <property type="match status" value="1"/>
</dbReference>
<dbReference type="FunFam" id="1.10.10.10:FF:000001">
    <property type="entry name" value="LysR family transcriptional regulator"/>
    <property type="match status" value="1"/>
</dbReference>
<evidence type="ECO:0000259" key="5">
    <source>
        <dbReference type="PROSITE" id="PS50931"/>
    </source>
</evidence>
<proteinExistence type="inferred from homology"/>
<keyword evidence="2" id="KW-0805">Transcription regulation</keyword>
<organism evidence="6 7">
    <name type="scientific">Brevibacillus agri</name>
    <dbReference type="NCBI Taxonomy" id="51101"/>
    <lineage>
        <taxon>Bacteria</taxon>
        <taxon>Bacillati</taxon>
        <taxon>Bacillota</taxon>
        <taxon>Bacilli</taxon>
        <taxon>Bacillales</taxon>
        <taxon>Paenibacillaceae</taxon>
        <taxon>Brevibacillus</taxon>
    </lineage>
</organism>
<evidence type="ECO:0000313" key="7">
    <source>
        <dbReference type="Proteomes" id="UP000276178"/>
    </source>
</evidence>
<dbReference type="InterPro" id="IPR011991">
    <property type="entry name" value="ArsR-like_HTH"/>
</dbReference>
<evidence type="ECO:0000256" key="4">
    <source>
        <dbReference type="ARBA" id="ARBA00023163"/>
    </source>
</evidence>
<accession>A0A3M8B456</accession>
<gene>
    <name evidence="6" type="ORF">EB820_06505</name>
</gene>
<dbReference type="PANTHER" id="PTHR30126">
    <property type="entry name" value="HTH-TYPE TRANSCRIPTIONAL REGULATOR"/>
    <property type="match status" value="1"/>
</dbReference>
<dbReference type="AlphaFoldDB" id="A0A3M8B456"/>
<dbReference type="PANTHER" id="PTHR30126:SF39">
    <property type="entry name" value="HTH-TYPE TRANSCRIPTIONAL REGULATOR CYSL"/>
    <property type="match status" value="1"/>
</dbReference>
<sequence length="132" mass="14728">MNIQQLRVFAVAAQCKSLTEAAEALGIKQPTVRFHLKKLETALGVELFYKQPRHFRLTEAGNALLPYARRVSTLLTEAGQIMEEFRHGGRGTLKIGVSYTPATYFLPPLSRRIPGGVPACPADFDRSHNHRL</sequence>
<comment type="caution">
    <text evidence="6">The sequence shown here is derived from an EMBL/GenBank/DDBJ whole genome shotgun (WGS) entry which is preliminary data.</text>
</comment>
<dbReference type="Pfam" id="PF00126">
    <property type="entry name" value="HTH_1"/>
    <property type="match status" value="1"/>
</dbReference>
<dbReference type="EMBL" id="RHHN01000019">
    <property type="protein sequence ID" value="RNB58072.1"/>
    <property type="molecule type" value="Genomic_DNA"/>
</dbReference>
<dbReference type="GO" id="GO:0003700">
    <property type="term" value="F:DNA-binding transcription factor activity"/>
    <property type="evidence" value="ECO:0007669"/>
    <property type="project" value="InterPro"/>
</dbReference>
<keyword evidence="3" id="KW-0238">DNA-binding</keyword>